<protein>
    <submittedName>
        <fullName evidence="2">Protein-disulfide isomerase</fullName>
    </submittedName>
</protein>
<dbReference type="Gene3D" id="3.40.30.10">
    <property type="entry name" value="Glutaredoxin"/>
    <property type="match status" value="1"/>
</dbReference>
<dbReference type="GO" id="GO:0016853">
    <property type="term" value="F:isomerase activity"/>
    <property type="evidence" value="ECO:0007669"/>
    <property type="project" value="UniProtKB-KW"/>
</dbReference>
<keyword evidence="2" id="KW-0413">Isomerase</keyword>
<proteinExistence type="predicted"/>
<evidence type="ECO:0000259" key="1">
    <source>
        <dbReference type="Pfam" id="PF13462"/>
    </source>
</evidence>
<sequence>MKYLTHKFLIVLLLITAGFLGACGNKEKKHEIIAYVDFKCPYCKKFDENIMSKITKSYIDTDKATVTYVNAAILGDESKLGSAATHAVKDMAPEKYLEFKTAIFKHQGPISKMWLTEAFLDKEIDKLKLNDQITRNIKNAYKDKNSQAWKNMKADQKRIEKEKIEEIPAIKIDGKLVKDVHDYNDIKTQLDQ</sequence>
<gene>
    <name evidence="2" type="ORF">BUZ57_11865</name>
</gene>
<dbReference type="RefSeq" id="WP_039645088.1">
    <property type="nucleotide sequence ID" value="NZ_CP008747.1"/>
</dbReference>
<comment type="caution">
    <text evidence="2">The sequence shown here is derived from an EMBL/GenBank/DDBJ whole genome shotgun (WGS) entry which is preliminary data.</text>
</comment>
<dbReference type="STRING" id="1284.SHYC_05465"/>
<dbReference type="InterPro" id="IPR036249">
    <property type="entry name" value="Thioredoxin-like_sf"/>
</dbReference>
<dbReference type="PROSITE" id="PS51257">
    <property type="entry name" value="PROKAR_LIPOPROTEIN"/>
    <property type="match status" value="1"/>
</dbReference>
<dbReference type="GeneID" id="41072895"/>
<reference evidence="2 3" key="1">
    <citation type="journal article" date="2016" name="Front. Microbiol.">
        <title>Comprehensive Phylogenetic Analysis of Bovine Non-aureus Staphylococci Species Based on Whole-Genome Sequencing.</title>
        <authorList>
            <person name="Naushad S."/>
            <person name="Barkema H.W."/>
            <person name="Luby C."/>
            <person name="Condas L.A."/>
            <person name="Nobrega D.B."/>
            <person name="Carson D.A."/>
            <person name="De Buck J."/>
        </authorList>
    </citation>
    <scope>NUCLEOTIDE SEQUENCE [LARGE SCALE GENOMIC DNA]</scope>
    <source>
        <strain evidence="2 3">SNUC 5959</strain>
    </source>
</reference>
<evidence type="ECO:0000313" key="2">
    <source>
        <dbReference type="EMBL" id="RIO42597.1"/>
    </source>
</evidence>
<dbReference type="Pfam" id="PF13462">
    <property type="entry name" value="Thioredoxin_4"/>
    <property type="match status" value="1"/>
</dbReference>
<accession>A0A0A8HNY4</accession>
<dbReference type="HOGENOM" id="CLU_000288_47_1_9"/>
<dbReference type="AlphaFoldDB" id="A0A0A8HNY4"/>
<dbReference type="SUPFAM" id="SSF52833">
    <property type="entry name" value="Thioredoxin-like"/>
    <property type="match status" value="1"/>
</dbReference>
<dbReference type="Proteomes" id="UP000285625">
    <property type="component" value="Unassembled WGS sequence"/>
</dbReference>
<dbReference type="InterPro" id="IPR012336">
    <property type="entry name" value="Thioredoxin-like_fold"/>
</dbReference>
<evidence type="ECO:0000313" key="3">
    <source>
        <dbReference type="Proteomes" id="UP000285625"/>
    </source>
</evidence>
<name>A0A0A8HNY4_STAHY</name>
<dbReference type="EMBL" id="QXVO01000065">
    <property type="protein sequence ID" value="RIO42597.1"/>
    <property type="molecule type" value="Genomic_DNA"/>
</dbReference>
<dbReference type="KEGG" id="shu:SHYC_05465"/>
<organism evidence="2 3">
    <name type="scientific">Staphylococcus hyicus</name>
    <dbReference type="NCBI Taxonomy" id="1284"/>
    <lineage>
        <taxon>Bacteria</taxon>
        <taxon>Bacillati</taxon>
        <taxon>Bacillota</taxon>
        <taxon>Bacilli</taxon>
        <taxon>Bacillales</taxon>
        <taxon>Staphylococcaceae</taxon>
        <taxon>Staphylococcus</taxon>
    </lineage>
</organism>
<feature type="domain" description="Thioredoxin-like fold" evidence="1">
    <location>
        <begin position="23"/>
        <end position="191"/>
    </location>
</feature>